<accession>A0A9E7PJW9</accession>
<dbReference type="AlphaFoldDB" id="A0A9E7PJW9"/>
<evidence type="ECO:0000259" key="4">
    <source>
        <dbReference type="Pfam" id="PF00135"/>
    </source>
</evidence>
<organism evidence="5 6">
    <name type="scientific">Methanoplanus endosymbiosus</name>
    <dbReference type="NCBI Taxonomy" id="33865"/>
    <lineage>
        <taxon>Archaea</taxon>
        <taxon>Methanobacteriati</taxon>
        <taxon>Methanobacteriota</taxon>
        <taxon>Stenosarchaea group</taxon>
        <taxon>Methanomicrobia</taxon>
        <taxon>Methanomicrobiales</taxon>
        <taxon>Methanomicrobiaceae</taxon>
        <taxon>Methanoplanus</taxon>
    </lineage>
</organism>
<gene>
    <name evidence="5" type="ORF">L6E24_07535</name>
</gene>
<dbReference type="InterPro" id="IPR050309">
    <property type="entry name" value="Type-B_Carboxylest/Lipase"/>
</dbReference>
<dbReference type="PROSITE" id="PS00122">
    <property type="entry name" value="CARBOXYLESTERASE_B_1"/>
    <property type="match status" value="1"/>
</dbReference>
<dbReference type="RefSeq" id="WP_257741385.1">
    <property type="nucleotide sequence ID" value="NZ_CP096115.1"/>
</dbReference>
<dbReference type="InterPro" id="IPR029058">
    <property type="entry name" value="AB_hydrolase_fold"/>
</dbReference>
<dbReference type="InterPro" id="IPR000997">
    <property type="entry name" value="Cholinesterase"/>
</dbReference>
<keyword evidence="3" id="KW-0812">Transmembrane</keyword>
<evidence type="ECO:0000256" key="1">
    <source>
        <dbReference type="ARBA" id="ARBA00005964"/>
    </source>
</evidence>
<comment type="similarity">
    <text evidence="1">Belongs to the type-B carboxylesterase/lipase family.</text>
</comment>
<dbReference type="Proteomes" id="UP001060368">
    <property type="component" value="Chromosome"/>
</dbReference>
<keyword evidence="2" id="KW-0378">Hydrolase</keyword>
<dbReference type="PANTHER" id="PTHR11559">
    <property type="entry name" value="CARBOXYLESTERASE"/>
    <property type="match status" value="1"/>
</dbReference>
<dbReference type="EMBL" id="CP096115">
    <property type="protein sequence ID" value="UUX91233.1"/>
    <property type="molecule type" value="Genomic_DNA"/>
</dbReference>
<dbReference type="Pfam" id="PF00135">
    <property type="entry name" value="COesterase"/>
    <property type="match status" value="1"/>
</dbReference>
<evidence type="ECO:0000313" key="5">
    <source>
        <dbReference type="EMBL" id="UUX91233.1"/>
    </source>
</evidence>
<dbReference type="GO" id="GO:0004104">
    <property type="term" value="F:cholinesterase activity"/>
    <property type="evidence" value="ECO:0007669"/>
    <property type="project" value="InterPro"/>
</dbReference>
<feature type="transmembrane region" description="Helical" evidence="3">
    <location>
        <begin position="7"/>
        <end position="26"/>
    </location>
</feature>
<dbReference type="PROSITE" id="PS00941">
    <property type="entry name" value="CARBOXYLESTERASE_B_2"/>
    <property type="match status" value="1"/>
</dbReference>
<evidence type="ECO:0000313" key="6">
    <source>
        <dbReference type="Proteomes" id="UP001060368"/>
    </source>
</evidence>
<dbReference type="PROSITE" id="PS51257">
    <property type="entry name" value="PROKAR_LIPOPROTEIN"/>
    <property type="match status" value="1"/>
</dbReference>
<keyword evidence="6" id="KW-1185">Reference proteome</keyword>
<dbReference type="InterPro" id="IPR019819">
    <property type="entry name" value="Carboxylesterase_B_CS"/>
</dbReference>
<dbReference type="Gene3D" id="3.40.50.1820">
    <property type="entry name" value="alpha/beta hydrolase"/>
    <property type="match status" value="1"/>
</dbReference>
<dbReference type="PRINTS" id="PR00878">
    <property type="entry name" value="CHOLNESTRASE"/>
</dbReference>
<dbReference type="KEGG" id="mend:L6E24_07535"/>
<dbReference type="InterPro" id="IPR019826">
    <property type="entry name" value="Carboxylesterase_B_AS"/>
</dbReference>
<dbReference type="InterPro" id="IPR002018">
    <property type="entry name" value="CarbesteraseB"/>
</dbReference>
<sequence length="509" mass="55415">MQKKGKVIRNILVICVVLIGFSFLAGCTQQEPESDVVNTDAGYVSGLQQDELRVFFGIPFAAPPTGDLRWKPPASVEPWEGVKETRVFSPACPQPAAADPGVSLNMSEDCLYLNVWTPAKSADEKLPVMIFFYGGAFGKIAGSMQLYNGTALAEKGVIVVTANYRVGALGFLAHPELDAESPHNSSGNYGLLDQIAAMQWVRKNIGAFGGDPDRVTIFGQSAGAESVLIHLVSPESKGLYSQAISESGTFWTNGAEIDALNSKADAEKLGVTFAQSLGYSGPDAITQMRKLSYQEIVNATPWPTSPFKMVNSRHFEPTIDGWVIPDSPDKLFLQHQENPVPLIIGNNADDGTTLAADANMTVPEYKTYLQNRFGEDADAVLAQYPASSTEEVQLRLEQIMTDYDFSDASKFVAGSMAELEPDTYLYRYSYVLPGQPYGAFHGSETLLLFGVPIPRDQATDLVADNLIDLWTRFAKTGNPNGGMDMTWPQYTGESGLYLDINETMTVKSD</sequence>
<dbReference type="SUPFAM" id="SSF53474">
    <property type="entry name" value="alpha/beta-Hydrolases"/>
    <property type="match status" value="1"/>
</dbReference>
<name>A0A9E7PJW9_9EURY</name>
<protein>
    <submittedName>
        <fullName evidence="5">Carboxylesterase family protein</fullName>
    </submittedName>
</protein>
<feature type="domain" description="Carboxylesterase type B" evidence="4">
    <location>
        <begin position="34"/>
        <end position="506"/>
    </location>
</feature>
<keyword evidence="3" id="KW-0472">Membrane</keyword>
<keyword evidence="3" id="KW-1133">Transmembrane helix</keyword>
<reference evidence="5" key="1">
    <citation type="submission" date="2022-04" db="EMBL/GenBank/DDBJ databases">
        <title>Complete genome of Methanoplanus endosymbiosus DSM 3599.</title>
        <authorList>
            <person name="Chen S.-C."/>
            <person name="You Y.-T."/>
            <person name="Zhou Y.-Z."/>
            <person name="Lai M.-C."/>
        </authorList>
    </citation>
    <scope>NUCLEOTIDE SEQUENCE</scope>
    <source>
        <strain evidence="5">DSM 3599</strain>
    </source>
</reference>
<dbReference type="GeneID" id="74307541"/>
<evidence type="ECO:0000256" key="2">
    <source>
        <dbReference type="ARBA" id="ARBA00022801"/>
    </source>
</evidence>
<evidence type="ECO:0000256" key="3">
    <source>
        <dbReference type="SAM" id="Phobius"/>
    </source>
</evidence>
<proteinExistence type="inferred from homology"/>